<keyword evidence="1" id="KW-0472">Membrane</keyword>
<reference evidence="3 4" key="1">
    <citation type="journal article" date="2007" name="Appl. Environ. Microbiol.">
        <title>Genome sequence of the cellulolytic gliding bacterium Cytophaga hutchinsonii.</title>
        <authorList>
            <person name="Xie G."/>
            <person name="Bruce D.C."/>
            <person name="Challacombe J.F."/>
            <person name="Chertkov O."/>
            <person name="Detter J.C."/>
            <person name="Gilna P."/>
            <person name="Han C.S."/>
            <person name="Lucas S."/>
            <person name="Misra M."/>
            <person name="Myers G.L."/>
            <person name="Richardson P."/>
            <person name="Tapia R."/>
            <person name="Thayer N."/>
            <person name="Thompson L.S."/>
            <person name="Brettin T.S."/>
            <person name="Henrissat B."/>
            <person name="Wilson D.B."/>
            <person name="McBride M.J."/>
        </authorList>
    </citation>
    <scope>NUCLEOTIDE SEQUENCE [LARGE SCALE GENOMIC DNA]</scope>
    <source>
        <strain evidence="4">ATCC 33406 / DSM 1761 / CIP 103989 / NBRC 15051 / NCIMB 9469 / D465</strain>
    </source>
</reference>
<keyword evidence="4" id="KW-1185">Reference proteome</keyword>
<feature type="transmembrane region" description="Helical" evidence="1">
    <location>
        <begin position="283"/>
        <end position="308"/>
    </location>
</feature>
<dbReference type="GO" id="GO:0016747">
    <property type="term" value="F:acyltransferase activity, transferring groups other than amino-acyl groups"/>
    <property type="evidence" value="ECO:0007669"/>
    <property type="project" value="InterPro"/>
</dbReference>
<feature type="transmembrane region" description="Helical" evidence="1">
    <location>
        <begin position="41"/>
        <end position="59"/>
    </location>
</feature>
<evidence type="ECO:0000313" key="4">
    <source>
        <dbReference type="Proteomes" id="UP000001822"/>
    </source>
</evidence>
<dbReference type="Pfam" id="PF01757">
    <property type="entry name" value="Acyl_transf_3"/>
    <property type="match status" value="1"/>
</dbReference>
<dbReference type="RefSeq" id="WP_011584282.1">
    <property type="nucleotide sequence ID" value="NC_008255.1"/>
</dbReference>
<accession>A0A6N4SPE4</accession>
<dbReference type="OrthoDB" id="9767863at2"/>
<dbReference type="GO" id="GO:0000271">
    <property type="term" value="P:polysaccharide biosynthetic process"/>
    <property type="evidence" value="ECO:0007669"/>
    <property type="project" value="TreeGrafter"/>
</dbReference>
<dbReference type="InterPro" id="IPR050879">
    <property type="entry name" value="Acyltransferase_3"/>
</dbReference>
<feature type="transmembrane region" description="Helical" evidence="1">
    <location>
        <begin position="200"/>
        <end position="221"/>
    </location>
</feature>
<dbReference type="AlphaFoldDB" id="A0A6N4SPE4"/>
<dbReference type="GO" id="GO:0016020">
    <property type="term" value="C:membrane"/>
    <property type="evidence" value="ECO:0007669"/>
    <property type="project" value="TreeGrafter"/>
</dbReference>
<feature type="transmembrane region" description="Helical" evidence="1">
    <location>
        <begin position="241"/>
        <end position="262"/>
    </location>
</feature>
<keyword evidence="1" id="KW-1133">Transmembrane helix</keyword>
<evidence type="ECO:0000259" key="2">
    <source>
        <dbReference type="Pfam" id="PF01757"/>
    </source>
</evidence>
<evidence type="ECO:0000256" key="1">
    <source>
        <dbReference type="SAM" id="Phobius"/>
    </source>
</evidence>
<gene>
    <name evidence="3" type="ordered locus">CHU_0886</name>
</gene>
<sequence>MNRNTSIYLDFLRVISALGVVICHANMSFFSIGLNLCNGEFGHKMVVVFFVLSGFLIAYTTEVKNKDLHGYIIDRISRLYPVIIPALLLTFIIDQIGYQFDPGYYGPYIHTASYYAKYFITFFNLNEIWFSSAKPPTNAPFWSLAYEVWYYIIFAVWIYAVKWKRYILLALIFLCIGYKIVLLFPIWLMGVALFKLSKHTVSTIFSVLLFVATSILIIGLVTENIHPVFPVVSRIGDPYFFYSYDFLNDILLGAIVCLNIFAVNSFNRSLIDENNFLIVKIKWFSSVTFSVYLFHFPVMILFGVLGFYNKESVLEVLILVLGIVVFCCFLGYYTEQKRFVFKKILEEKYRKYLLKINQ</sequence>
<feature type="transmembrane region" description="Helical" evidence="1">
    <location>
        <begin position="12"/>
        <end position="35"/>
    </location>
</feature>
<proteinExistence type="predicted"/>
<feature type="transmembrane region" description="Helical" evidence="1">
    <location>
        <begin position="314"/>
        <end position="333"/>
    </location>
</feature>
<keyword evidence="3" id="KW-0012">Acyltransferase</keyword>
<feature type="domain" description="Acyltransferase 3" evidence="2">
    <location>
        <begin position="7"/>
        <end position="330"/>
    </location>
</feature>
<dbReference type="PANTHER" id="PTHR23028:SF53">
    <property type="entry name" value="ACYL_TRANSF_3 DOMAIN-CONTAINING PROTEIN"/>
    <property type="match status" value="1"/>
</dbReference>
<keyword evidence="3" id="KW-0808">Transferase</keyword>
<dbReference type="KEGG" id="chu:CHU_0886"/>
<name>A0A6N4SPE4_CYTH3</name>
<evidence type="ECO:0000313" key="3">
    <source>
        <dbReference type="EMBL" id="ABG58167.1"/>
    </source>
</evidence>
<keyword evidence="1" id="KW-0812">Transmembrane</keyword>
<dbReference type="Proteomes" id="UP000001822">
    <property type="component" value="Chromosome"/>
</dbReference>
<feature type="transmembrane region" description="Helical" evidence="1">
    <location>
        <begin position="79"/>
        <end position="100"/>
    </location>
</feature>
<dbReference type="EMBL" id="CP000383">
    <property type="protein sequence ID" value="ABG58167.1"/>
    <property type="molecule type" value="Genomic_DNA"/>
</dbReference>
<dbReference type="InterPro" id="IPR002656">
    <property type="entry name" value="Acyl_transf_3_dom"/>
</dbReference>
<protein>
    <submittedName>
        <fullName evidence="3">Acyltransferase family protein</fullName>
    </submittedName>
</protein>
<dbReference type="PANTHER" id="PTHR23028">
    <property type="entry name" value="ACETYLTRANSFERASE"/>
    <property type="match status" value="1"/>
</dbReference>
<feature type="transmembrane region" description="Helical" evidence="1">
    <location>
        <begin position="141"/>
        <end position="160"/>
    </location>
</feature>
<feature type="transmembrane region" description="Helical" evidence="1">
    <location>
        <begin position="166"/>
        <end position="188"/>
    </location>
</feature>
<organism evidence="3 4">
    <name type="scientific">Cytophaga hutchinsonii (strain ATCC 33406 / DSM 1761 / CIP 103989 / NBRC 15051 / NCIMB 9469 / D465)</name>
    <dbReference type="NCBI Taxonomy" id="269798"/>
    <lineage>
        <taxon>Bacteria</taxon>
        <taxon>Pseudomonadati</taxon>
        <taxon>Bacteroidota</taxon>
        <taxon>Cytophagia</taxon>
        <taxon>Cytophagales</taxon>
        <taxon>Cytophagaceae</taxon>
        <taxon>Cytophaga</taxon>
    </lineage>
</organism>